<dbReference type="InterPro" id="IPR011037">
    <property type="entry name" value="Pyrv_Knase-like_insert_dom_sf"/>
</dbReference>
<organism evidence="3 4">
    <name type="scientific">Virgibacillus phasianinus</name>
    <dbReference type="NCBI Taxonomy" id="2017483"/>
    <lineage>
        <taxon>Bacteria</taxon>
        <taxon>Bacillati</taxon>
        <taxon>Bacillota</taxon>
        <taxon>Bacilli</taxon>
        <taxon>Bacillales</taxon>
        <taxon>Bacillaceae</taxon>
        <taxon>Virgibacillus</taxon>
    </lineage>
</organism>
<dbReference type="InterPro" id="IPR052353">
    <property type="entry name" value="Benzoxazolinone_Detox_Enz"/>
</dbReference>
<gene>
    <name evidence="3" type="ORF">CFK37_02760</name>
</gene>
<dbReference type="Gene3D" id="2.40.33.20">
    <property type="entry name" value="PK beta-barrel domain-like"/>
    <property type="match status" value="1"/>
</dbReference>
<keyword evidence="4" id="KW-1185">Reference proteome</keyword>
<dbReference type="SUPFAM" id="SSF50800">
    <property type="entry name" value="PK beta-barrel domain-like"/>
    <property type="match status" value="1"/>
</dbReference>
<accession>A0A220U845</accession>
<feature type="domain" description="MOSC" evidence="2">
    <location>
        <begin position="21"/>
        <end position="156"/>
    </location>
</feature>
<reference evidence="3 4" key="1">
    <citation type="submission" date="2017-07" db="EMBL/GenBank/DDBJ databases">
        <title>Virgibacillus sp. LM2416.</title>
        <authorList>
            <person name="Tak E.J."/>
            <person name="Bae J.-W."/>
        </authorList>
    </citation>
    <scope>NUCLEOTIDE SEQUENCE [LARGE SCALE GENOMIC DNA]</scope>
    <source>
        <strain evidence="3 4">LM2416</strain>
    </source>
</reference>
<dbReference type="Pfam" id="PF03473">
    <property type="entry name" value="MOSC"/>
    <property type="match status" value="1"/>
</dbReference>
<dbReference type="AlphaFoldDB" id="A0A220U845"/>
<dbReference type="PROSITE" id="PS51340">
    <property type="entry name" value="MOSC"/>
    <property type="match status" value="1"/>
</dbReference>
<evidence type="ECO:0000256" key="1">
    <source>
        <dbReference type="SAM" id="MobiDB-lite"/>
    </source>
</evidence>
<protein>
    <submittedName>
        <fullName evidence="3">MOSC domain-containing protein</fullName>
    </submittedName>
</protein>
<feature type="region of interest" description="Disordered" evidence="1">
    <location>
        <begin position="1"/>
        <end position="33"/>
    </location>
</feature>
<name>A0A220U845_9BACI</name>
<dbReference type="InterPro" id="IPR005302">
    <property type="entry name" value="MoCF_Sase_C"/>
</dbReference>
<evidence type="ECO:0000313" key="4">
    <source>
        <dbReference type="Proteomes" id="UP000198312"/>
    </source>
</evidence>
<sequence length="221" mass="24950">MGEPGAADPLDRPWESGMFKKESEGKSWLSETGIENDEVADTKNHGGPEKAVFAYPSAHYPFWQKKLGTDQMGIGAMGENFVITNVDEYAICIGDTFEIGEAIIQVSQPRQPCWKPARRFHVMDLALQIQNSGRTGWYFRVLKEGYISGGGSLNLIERPYPEWTIAACNEVMHFYKEDLRRADELASCHLLAPSWRRTLHKRLRGQKSSVGKRVYGPNKEA</sequence>
<dbReference type="GO" id="GO:0003824">
    <property type="term" value="F:catalytic activity"/>
    <property type="evidence" value="ECO:0007669"/>
    <property type="project" value="InterPro"/>
</dbReference>
<feature type="compositionally biased region" description="Basic and acidic residues" evidence="1">
    <location>
        <begin position="9"/>
        <end position="25"/>
    </location>
</feature>
<dbReference type="GO" id="GO:0030170">
    <property type="term" value="F:pyridoxal phosphate binding"/>
    <property type="evidence" value="ECO:0007669"/>
    <property type="project" value="InterPro"/>
</dbReference>
<evidence type="ECO:0000313" key="3">
    <source>
        <dbReference type="EMBL" id="ASK64270.1"/>
    </source>
</evidence>
<dbReference type="Pfam" id="PF03475">
    <property type="entry name" value="YiiM_3-alpha"/>
    <property type="match status" value="1"/>
</dbReference>
<dbReference type="KEGG" id="vil:CFK37_02760"/>
<dbReference type="PANTHER" id="PTHR30212:SF2">
    <property type="entry name" value="PROTEIN YIIM"/>
    <property type="match status" value="1"/>
</dbReference>
<dbReference type="InterPro" id="IPR005163">
    <property type="entry name" value="Tri_helical_YiiM-like"/>
</dbReference>
<dbReference type="OrthoDB" id="9786134at2"/>
<dbReference type="EMBL" id="CP022315">
    <property type="protein sequence ID" value="ASK64270.1"/>
    <property type="molecule type" value="Genomic_DNA"/>
</dbReference>
<proteinExistence type="predicted"/>
<dbReference type="PANTHER" id="PTHR30212">
    <property type="entry name" value="PROTEIN YIIM"/>
    <property type="match status" value="1"/>
</dbReference>
<dbReference type="Proteomes" id="UP000198312">
    <property type="component" value="Chromosome"/>
</dbReference>
<evidence type="ECO:0000259" key="2">
    <source>
        <dbReference type="PROSITE" id="PS51340"/>
    </source>
</evidence>
<dbReference type="GO" id="GO:0030151">
    <property type="term" value="F:molybdenum ion binding"/>
    <property type="evidence" value="ECO:0007669"/>
    <property type="project" value="InterPro"/>
</dbReference>